<sequence length="441" mass="51069">MKTSHWFTLIIVVLLAIMFLVEYNLPKKFVWNPTFSQNDYQPFGCAIFDDVVADSWPKDYYCNDWTFYNFANDTTGEPLAILAVAQNFRFTKTDRKAIMSLAERGNKVILAATAFSLSDTLGYDMTYTWFRPSELKKAVSEFNRRDTLYWLPDSVCSYPEAKFGFYSHLCNVYFTKYDSLSIPLVRRECSAASRTGDSITLSLNDEIRKALKDSLPQSQDSARLAVNLPCGPVAIRRPVGKGEIILISTPLLFTNYGMLDGNNAAYIFRLLSLAKDLPLYRTEAYTKAEYDQQSPFRYFLSQTALRWGLYLTMFTILLFMIFTARRRQRPIPVIRQPENKTLEFTELIGTLYFQKKEHGDLVRKKFTYFAEALRREIQIDVEDDSNDTLLCRKIAGKTGLEEAKIAKLFARLRPIVRGEREAWEQEMKDYIDGMNEILNRI</sequence>
<keyword evidence="1" id="KW-0812">Transmembrane</keyword>
<feature type="transmembrane region" description="Helical" evidence="1">
    <location>
        <begin position="307"/>
        <end position="324"/>
    </location>
</feature>
<dbReference type="InterPro" id="IPR025646">
    <property type="entry name" value="DUF4350"/>
</dbReference>
<evidence type="ECO:0000259" key="2">
    <source>
        <dbReference type="Pfam" id="PF14258"/>
    </source>
</evidence>
<protein>
    <submittedName>
        <fullName evidence="3">DUF4350 domain-containing protein</fullName>
    </submittedName>
</protein>
<name>A0A413VV95_9BACE</name>
<dbReference type="Proteomes" id="UP000284379">
    <property type="component" value="Unassembled WGS sequence"/>
</dbReference>
<evidence type="ECO:0000313" key="3">
    <source>
        <dbReference type="EMBL" id="RHB37550.1"/>
    </source>
</evidence>
<dbReference type="AlphaFoldDB" id="A0A413VV95"/>
<proteinExistence type="predicted"/>
<reference evidence="3 4" key="1">
    <citation type="submission" date="2018-08" db="EMBL/GenBank/DDBJ databases">
        <title>A genome reference for cultivated species of the human gut microbiota.</title>
        <authorList>
            <person name="Zou Y."/>
            <person name="Xue W."/>
            <person name="Luo G."/>
        </authorList>
    </citation>
    <scope>NUCLEOTIDE SEQUENCE [LARGE SCALE GENOMIC DNA]</scope>
    <source>
        <strain evidence="3 4">AM40-30BH</strain>
    </source>
</reference>
<dbReference type="EMBL" id="QSGO01000002">
    <property type="protein sequence ID" value="RHB37550.1"/>
    <property type="molecule type" value="Genomic_DNA"/>
</dbReference>
<accession>A0A413VV95</accession>
<dbReference type="RefSeq" id="WP_122200835.1">
    <property type="nucleotide sequence ID" value="NZ_CABJFV010000002.1"/>
</dbReference>
<evidence type="ECO:0000313" key="4">
    <source>
        <dbReference type="Proteomes" id="UP000284379"/>
    </source>
</evidence>
<feature type="transmembrane region" description="Helical" evidence="1">
    <location>
        <begin position="6"/>
        <end position="25"/>
    </location>
</feature>
<dbReference type="Pfam" id="PF14258">
    <property type="entry name" value="DUF4350"/>
    <property type="match status" value="1"/>
</dbReference>
<feature type="domain" description="DUF4350" evidence="2">
    <location>
        <begin position="41"/>
        <end position="271"/>
    </location>
</feature>
<evidence type="ECO:0000256" key="1">
    <source>
        <dbReference type="SAM" id="Phobius"/>
    </source>
</evidence>
<gene>
    <name evidence="3" type="ORF">DW888_02945</name>
</gene>
<keyword evidence="1" id="KW-0472">Membrane</keyword>
<comment type="caution">
    <text evidence="3">The sequence shown here is derived from an EMBL/GenBank/DDBJ whole genome shotgun (WGS) entry which is preliminary data.</text>
</comment>
<organism evidence="3 4">
    <name type="scientific">Bacteroides nordii</name>
    <dbReference type="NCBI Taxonomy" id="291645"/>
    <lineage>
        <taxon>Bacteria</taxon>
        <taxon>Pseudomonadati</taxon>
        <taxon>Bacteroidota</taxon>
        <taxon>Bacteroidia</taxon>
        <taxon>Bacteroidales</taxon>
        <taxon>Bacteroidaceae</taxon>
        <taxon>Bacteroides</taxon>
    </lineage>
</organism>
<keyword evidence="1" id="KW-1133">Transmembrane helix</keyword>